<evidence type="ECO:0000313" key="6">
    <source>
        <dbReference type="EMBL" id="PTX73092.1"/>
    </source>
</evidence>
<dbReference type="PROSITE" id="PS51187">
    <property type="entry name" value="AUTOINDUCER_SYNTH_2"/>
    <property type="match status" value="1"/>
</dbReference>
<dbReference type="PANTHER" id="PTHR39322:SF1">
    <property type="entry name" value="ISOVALERYL-HOMOSERINE LACTONE SYNTHASE"/>
    <property type="match status" value="1"/>
</dbReference>
<gene>
    <name evidence="6" type="ORF">C8N31_109179</name>
</gene>
<organism evidence="6 7">
    <name type="scientific">Sulfitobacter mediterraneus</name>
    <dbReference type="NCBI Taxonomy" id="83219"/>
    <lineage>
        <taxon>Bacteria</taxon>
        <taxon>Pseudomonadati</taxon>
        <taxon>Pseudomonadota</taxon>
        <taxon>Alphaproteobacteria</taxon>
        <taxon>Rhodobacterales</taxon>
        <taxon>Roseobacteraceae</taxon>
        <taxon>Sulfitobacter</taxon>
    </lineage>
</organism>
<proteinExistence type="inferred from homology"/>
<evidence type="ECO:0000256" key="1">
    <source>
        <dbReference type="ARBA" id="ARBA00022654"/>
    </source>
</evidence>
<dbReference type="PANTHER" id="PTHR39322">
    <property type="entry name" value="ACYL-HOMOSERINE-LACTONE SYNTHASE"/>
    <property type="match status" value="1"/>
</dbReference>
<comment type="similarity">
    <text evidence="5">Belongs to the autoinducer synthase family.</text>
</comment>
<evidence type="ECO:0000256" key="2">
    <source>
        <dbReference type="ARBA" id="ARBA00022679"/>
    </source>
</evidence>
<dbReference type="GO" id="GO:0016740">
    <property type="term" value="F:transferase activity"/>
    <property type="evidence" value="ECO:0007669"/>
    <property type="project" value="UniProtKB-KW"/>
</dbReference>
<dbReference type="Pfam" id="PF00765">
    <property type="entry name" value="Autoind_synth"/>
    <property type="match status" value="1"/>
</dbReference>
<keyword evidence="2" id="KW-0808">Transferase</keyword>
<evidence type="ECO:0000256" key="3">
    <source>
        <dbReference type="ARBA" id="ARBA00022691"/>
    </source>
</evidence>
<evidence type="ECO:0000256" key="5">
    <source>
        <dbReference type="PROSITE-ProRule" id="PRU00533"/>
    </source>
</evidence>
<name>A0A2T6CC70_9RHOB</name>
<keyword evidence="4 5" id="KW-0071">Autoinducer synthesis</keyword>
<accession>A0A2T6CC70</accession>
<dbReference type="EMBL" id="QBKU01000009">
    <property type="protein sequence ID" value="PTX73092.1"/>
    <property type="molecule type" value="Genomic_DNA"/>
</dbReference>
<dbReference type="AlphaFoldDB" id="A0A2T6CC70"/>
<dbReference type="GO" id="GO:0009372">
    <property type="term" value="P:quorum sensing"/>
    <property type="evidence" value="ECO:0007669"/>
    <property type="project" value="UniProtKB-UniRule"/>
</dbReference>
<keyword evidence="3" id="KW-0949">S-adenosyl-L-methionine</keyword>
<protein>
    <submittedName>
        <fullName evidence="6">N-acyl-L-homoserine lactone synthetase</fullName>
    </submittedName>
</protein>
<dbReference type="SUPFAM" id="SSF55729">
    <property type="entry name" value="Acyl-CoA N-acyltransferases (Nat)"/>
    <property type="match status" value="1"/>
</dbReference>
<evidence type="ECO:0000313" key="7">
    <source>
        <dbReference type="Proteomes" id="UP000244092"/>
    </source>
</evidence>
<dbReference type="InterPro" id="IPR016181">
    <property type="entry name" value="Acyl_CoA_acyltransferase"/>
</dbReference>
<keyword evidence="1 5" id="KW-0673">Quorum sensing</keyword>
<dbReference type="Proteomes" id="UP000244092">
    <property type="component" value="Unassembled WGS sequence"/>
</dbReference>
<dbReference type="InterPro" id="IPR001690">
    <property type="entry name" value="Autoind_synthase"/>
</dbReference>
<evidence type="ECO:0000256" key="4">
    <source>
        <dbReference type="ARBA" id="ARBA00022929"/>
    </source>
</evidence>
<dbReference type="GO" id="GO:0007165">
    <property type="term" value="P:signal transduction"/>
    <property type="evidence" value="ECO:0007669"/>
    <property type="project" value="TreeGrafter"/>
</dbReference>
<reference evidence="6 7" key="1">
    <citation type="submission" date="2018-04" db="EMBL/GenBank/DDBJ databases">
        <title>Genomic Encyclopedia of Archaeal and Bacterial Type Strains, Phase II (KMG-II): from individual species to whole genera.</title>
        <authorList>
            <person name="Goeker M."/>
        </authorList>
    </citation>
    <scope>NUCLEOTIDE SEQUENCE [LARGE SCALE GENOMIC DNA]</scope>
    <source>
        <strain evidence="6 7">DSM 12244</strain>
    </source>
</reference>
<dbReference type="Gene3D" id="3.40.630.30">
    <property type="match status" value="1"/>
</dbReference>
<comment type="caution">
    <text evidence="6">The sequence shown here is derived from an EMBL/GenBank/DDBJ whole genome shotgun (WGS) entry which is preliminary data.</text>
</comment>
<sequence length="250" mass="27947">MTAEKRITQYSKAQRVFPDLARPELPIAKGTFSAQLAEPARGSRLGEGPVIVDGHVRASTISIHNLHLHGELFTSYLRARHETFIVGRGWKLPEVDGMEFDQYDTPLSRCVVLHEYGEILAGIRLTPTTARCGAYTYMIRDAQLGMLPDIPADLLFMEAPVKDHIWEATRLFVSHNVSSDRRLKIQTILMQQMALSAQELGISHIIGIVPAVFQRWMKRIGMSAFPVGPLLSIEGDRTQAAMMRVGVRSN</sequence>